<gene>
    <name evidence="3 5" type="primary">smpB</name>
    <name evidence="6" type="ORF">JN03_0297</name>
    <name evidence="4" type="ORF">MHSN_02575</name>
    <name evidence="7" type="ORF">NMG93_02790</name>
    <name evidence="5" type="ORF">QJ129_01750</name>
</gene>
<dbReference type="InterPro" id="IPR000037">
    <property type="entry name" value="SsrA-bd_prot"/>
</dbReference>
<dbReference type="PROSITE" id="PS01317">
    <property type="entry name" value="SSRP"/>
    <property type="match status" value="1"/>
</dbReference>
<comment type="subcellular location">
    <subcellularLocation>
        <location evidence="3">Cytoplasm</location>
    </subcellularLocation>
    <text evidence="3">The tmRNA-SmpB complex associates with stalled 70S ribosomes.</text>
</comment>
<dbReference type="Proteomes" id="UP001059349">
    <property type="component" value="Chromosome"/>
</dbReference>
<keyword evidence="2 3" id="KW-0694">RNA-binding</keyword>
<evidence type="ECO:0000313" key="6">
    <source>
        <dbReference type="EMBL" id="TDU97782.1"/>
    </source>
</evidence>
<dbReference type="GO" id="GO:0005829">
    <property type="term" value="C:cytosol"/>
    <property type="evidence" value="ECO:0007669"/>
    <property type="project" value="TreeGrafter"/>
</dbReference>
<dbReference type="EMBL" id="SOCH01000003">
    <property type="protein sequence ID" value="TDU97782.1"/>
    <property type="molecule type" value="Genomic_DNA"/>
</dbReference>
<dbReference type="EMBL" id="CP008748">
    <property type="protein sequence ID" value="ASI54049.1"/>
    <property type="molecule type" value="Genomic_DNA"/>
</dbReference>
<evidence type="ECO:0000256" key="3">
    <source>
        <dbReference type="HAMAP-Rule" id="MF_00023"/>
    </source>
</evidence>
<evidence type="ECO:0000256" key="2">
    <source>
        <dbReference type="ARBA" id="ARBA00022884"/>
    </source>
</evidence>
<dbReference type="EMBL" id="CP101127">
    <property type="protein sequence ID" value="UTO25778.1"/>
    <property type="molecule type" value="Genomic_DNA"/>
</dbReference>
<evidence type="ECO:0000313" key="4">
    <source>
        <dbReference type="EMBL" id="ASI54049.1"/>
    </source>
</evidence>
<dbReference type="EMBL" id="JASBCP010000002">
    <property type="protein sequence ID" value="MDI3047980.1"/>
    <property type="molecule type" value="Genomic_DNA"/>
</dbReference>
<dbReference type="NCBIfam" id="TIGR00086">
    <property type="entry name" value="smpB"/>
    <property type="match status" value="1"/>
</dbReference>
<dbReference type="AlphaFoldDB" id="A0A063YH93"/>
<dbReference type="Proteomes" id="UP001233782">
    <property type="component" value="Unassembled WGS sequence"/>
</dbReference>
<dbReference type="RefSeq" id="WP_036441429.1">
    <property type="nucleotide sequence ID" value="NZ_CP008748.1"/>
</dbReference>
<dbReference type="Pfam" id="PF01668">
    <property type="entry name" value="SmpB"/>
    <property type="match status" value="1"/>
</dbReference>
<keyword evidence="4" id="KW-0238">DNA-binding</keyword>
<name>A0A063YH93_9BACT</name>
<organism evidence="6 9">
    <name type="scientific">Metamycoplasma hyosynoviae</name>
    <dbReference type="NCBI Taxonomy" id="29559"/>
    <lineage>
        <taxon>Bacteria</taxon>
        <taxon>Bacillati</taxon>
        <taxon>Mycoplasmatota</taxon>
        <taxon>Mycoplasmoidales</taxon>
        <taxon>Metamycoplasmataceae</taxon>
        <taxon>Metamycoplasma</taxon>
    </lineage>
</organism>
<dbReference type="Gene3D" id="2.40.280.10">
    <property type="match status" value="1"/>
</dbReference>
<comment type="function">
    <text evidence="3">Required for rescue of stalled ribosomes mediated by trans-translation. Binds to transfer-messenger RNA (tmRNA), required for stable association of tmRNA with ribosomes. tmRNA and SmpB together mimic tRNA shape, replacing the anticodon stem-loop with SmpB. tmRNA is encoded by the ssrA gene; the 2 termini fold to resemble tRNA(Ala) and it encodes a 'tag peptide', a short internal open reading frame. During trans-translation Ala-aminoacylated tmRNA acts like a tRNA, entering the A-site of stalled ribosomes, displacing the stalled mRNA. The ribosome then switches to translate the ORF on the tmRNA; the nascent peptide is terminated with the 'tag peptide' encoded by the tmRNA and targeted for degradation. The ribosome is freed to recommence translation, which seems to be the essential function of trans-translation.</text>
</comment>
<reference evidence="4 8" key="1">
    <citation type="submission" date="2014-06" db="EMBL/GenBank/DDBJ databases">
        <title>The Whole Genome Sequence of Mycoplasma hyosynoviae strain ATCC 27095.</title>
        <authorList>
            <person name="Calcutt M.J."/>
            <person name="Foecking M.F."/>
        </authorList>
    </citation>
    <scope>NUCLEOTIDE SEQUENCE [LARGE SCALE GENOMIC DNA]</scope>
    <source>
        <strain evidence="4 8">M60</strain>
    </source>
</reference>
<proteinExistence type="inferred from homology"/>
<evidence type="ECO:0000256" key="1">
    <source>
        <dbReference type="ARBA" id="ARBA00022490"/>
    </source>
</evidence>
<dbReference type="GO" id="GO:0070929">
    <property type="term" value="P:trans-translation"/>
    <property type="evidence" value="ECO:0007669"/>
    <property type="project" value="UniProtKB-UniRule"/>
</dbReference>
<keyword evidence="8" id="KW-1185">Reference proteome</keyword>
<dbReference type="PANTHER" id="PTHR30308:SF2">
    <property type="entry name" value="SSRA-BINDING PROTEIN"/>
    <property type="match status" value="1"/>
</dbReference>
<evidence type="ECO:0000313" key="5">
    <source>
        <dbReference type="EMBL" id="MDI3047980.1"/>
    </source>
</evidence>
<comment type="similarity">
    <text evidence="3">Belongs to the SmpB family.</text>
</comment>
<dbReference type="InterPro" id="IPR023620">
    <property type="entry name" value="SmpB"/>
</dbReference>
<evidence type="ECO:0000313" key="8">
    <source>
        <dbReference type="Proteomes" id="UP000264882"/>
    </source>
</evidence>
<accession>A0A063YH93</accession>
<dbReference type="CDD" id="cd09294">
    <property type="entry name" value="SmpB"/>
    <property type="match status" value="1"/>
</dbReference>
<dbReference type="SUPFAM" id="SSF74982">
    <property type="entry name" value="Small protein B (SmpB)"/>
    <property type="match status" value="1"/>
</dbReference>
<evidence type="ECO:0000313" key="7">
    <source>
        <dbReference type="EMBL" id="UTO25778.1"/>
    </source>
</evidence>
<dbReference type="GO" id="GO:0070930">
    <property type="term" value="P:trans-translation-dependent protein tagging"/>
    <property type="evidence" value="ECO:0007669"/>
    <property type="project" value="TreeGrafter"/>
</dbReference>
<dbReference type="GO" id="GO:0003677">
    <property type="term" value="F:DNA binding"/>
    <property type="evidence" value="ECO:0007669"/>
    <property type="project" value="UniProtKB-KW"/>
</dbReference>
<dbReference type="STRING" id="29559.NPL3_03525"/>
<keyword evidence="1 3" id="KW-0963">Cytoplasm</keyword>
<protein>
    <recommendedName>
        <fullName evidence="3">SsrA-binding protein</fullName>
    </recommendedName>
    <alternativeName>
        <fullName evidence="3">Small protein B</fullName>
    </alternativeName>
</protein>
<reference evidence="7" key="3">
    <citation type="submission" date="2022-07" db="EMBL/GenBank/DDBJ databases">
        <title>Complete genome of Mycoplasma hyosynoviae B1.</title>
        <authorList>
            <person name="Spergser J."/>
        </authorList>
    </citation>
    <scope>NUCLEOTIDE SEQUENCE</scope>
    <source>
        <strain evidence="7">B1</strain>
    </source>
</reference>
<reference evidence="6 9" key="2">
    <citation type="submission" date="2019-03" db="EMBL/GenBank/DDBJ databases">
        <title>Genomic Encyclopedia of Archaeal and Bacterial Type Strains, Phase II (KMG-II): from individual species to whole genera.</title>
        <authorList>
            <person name="Goeker M."/>
        </authorList>
    </citation>
    <scope>NUCLEOTIDE SEQUENCE [LARGE SCALE GENOMIC DNA]</scope>
    <source>
        <strain evidence="6 9">ATCC 25591</strain>
    </source>
</reference>
<dbReference type="GeneID" id="75105405"/>
<dbReference type="GO" id="GO:0003723">
    <property type="term" value="F:RNA binding"/>
    <property type="evidence" value="ECO:0007669"/>
    <property type="project" value="UniProtKB-UniRule"/>
</dbReference>
<dbReference type="Proteomes" id="UP000264882">
    <property type="component" value="Chromosome"/>
</dbReference>
<dbReference type="Proteomes" id="UP000294882">
    <property type="component" value="Unassembled WGS sequence"/>
</dbReference>
<reference evidence="5" key="4">
    <citation type="submission" date="2023-04" db="EMBL/GenBank/DDBJ databases">
        <title>Genomes of recent Mycoplasma hyosynoviae isolates 2023.</title>
        <authorList>
            <person name="Spergser J."/>
        </authorList>
    </citation>
    <scope>NUCLEOTIDE SEQUENCE</scope>
    <source>
        <strain evidence="5">SN1J23N</strain>
    </source>
</reference>
<dbReference type="PANTHER" id="PTHR30308">
    <property type="entry name" value="TMRNA-BINDING COMPONENT OF TRANS-TRANSLATION TAGGING COMPLEX"/>
    <property type="match status" value="1"/>
</dbReference>
<dbReference type="KEGG" id="mhyv:MHSN_02575"/>
<dbReference type="NCBIfam" id="NF003843">
    <property type="entry name" value="PRK05422.1"/>
    <property type="match status" value="1"/>
</dbReference>
<evidence type="ECO:0000313" key="9">
    <source>
        <dbReference type="Proteomes" id="UP000294882"/>
    </source>
</evidence>
<dbReference type="HAMAP" id="MF_00023">
    <property type="entry name" value="SmpB"/>
    <property type="match status" value="1"/>
</dbReference>
<dbReference type="InterPro" id="IPR020081">
    <property type="entry name" value="SsrA-bd_prot_CS"/>
</dbReference>
<sequence length="144" mass="16889">MSKVIVKNKFAKSDYEIASTYICGISLLGWEVKSIRAGNVKLTNAFCSISNKNELWLNNANVSQYMLVKCEPYRSRKLLMHKKEILRLKNELDRNALTLIPLSIFWSKNKIKVEIASVKHLKKYDKRQKIKKEEQNKIIKKIIY</sequence>